<evidence type="ECO:0000259" key="7">
    <source>
        <dbReference type="PROSITE" id="PS50850"/>
    </source>
</evidence>
<dbReference type="InterPro" id="IPR050930">
    <property type="entry name" value="MFS_Vesicular_Transporter"/>
</dbReference>
<evidence type="ECO:0000256" key="6">
    <source>
        <dbReference type="SAM" id="Phobius"/>
    </source>
</evidence>
<evidence type="ECO:0000313" key="8">
    <source>
        <dbReference type="EMBL" id="CAG8359043.1"/>
    </source>
</evidence>
<gene>
    <name evidence="8" type="ORF">PSALAMII_LOCUS3486</name>
</gene>
<dbReference type="EMBL" id="CAJVPD010000155">
    <property type="protein sequence ID" value="CAG8359043.1"/>
    <property type="molecule type" value="Genomic_DNA"/>
</dbReference>
<evidence type="ECO:0000256" key="2">
    <source>
        <dbReference type="ARBA" id="ARBA00022448"/>
    </source>
</evidence>
<keyword evidence="5 6" id="KW-0472">Membrane</keyword>
<dbReference type="AlphaFoldDB" id="A0A9W4IXC5"/>
<keyword evidence="4 6" id="KW-1133">Transmembrane helix</keyword>
<feature type="transmembrane region" description="Helical" evidence="6">
    <location>
        <begin position="420"/>
        <end position="442"/>
    </location>
</feature>
<keyword evidence="3 6" id="KW-0812">Transmembrane</keyword>
<feature type="transmembrane region" description="Helical" evidence="6">
    <location>
        <begin position="283"/>
        <end position="305"/>
    </location>
</feature>
<dbReference type="InterPro" id="IPR020846">
    <property type="entry name" value="MFS_dom"/>
</dbReference>
<feature type="domain" description="Major facilitator superfamily (MFS) profile" evidence="7">
    <location>
        <begin position="23"/>
        <end position="457"/>
    </location>
</feature>
<feature type="transmembrane region" description="Helical" evidence="6">
    <location>
        <begin position="21"/>
        <end position="40"/>
    </location>
</feature>
<evidence type="ECO:0000256" key="4">
    <source>
        <dbReference type="ARBA" id="ARBA00022989"/>
    </source>
</evidence>
<dbReference type="Gene3D" id="1.20.1250.20">
    <property type="entry name" value="MFS general substrate transporter like domains"/>
    <property type="match status" value="2"/>
</dbReference>
<name>A0A9W4IXC5_9EURO</name>
<feature type="transmembrane region" description="Helical" evidence="6">
    <location>
        <begin position="317"/>
        <end position="336"/>
    </location>
</feature>
<keyword evidence="2" id="KW-0813">Transport</keyword>
<dbReference type="InterPro" id="IPR011701">
    <property type="entry name" value="MFS"/>
</dbReference>
<feature type="transmembrane region" description="Helical" evidence="6">
    <location>
        <begin position="153"/>
        <end position="176"/>
    </location>
</feature>
<feature type="transmembrane region" description="Helical" evidence="6">
    <location>
        <begin position="182"/>
        <end position="201"/>
    </location>
</feature>
<dbReference type="PANTHER" id="PTHR23506:SF35">
    <property type="entry name" value="MAJOR FACILITATOR SUPERFAMILY (MFS) PROFILE DOMAIN-CONTAINING PROTEIN-RELATED"/>
    <property type="match status" value="1"/>
</dbReference>
<comment type="subcellular location">
    <subcellularLocation>
        <location evidence="1">Membrane</location>
        <topology evidence="1">Multi-pass membrane protein</topology>
    </subcellularLocation>
</comment>
<dbReference type="PROSITE" id="PS50850">
    <property type="entry name" value="MFS"/>
    <property type="match status" value="1"/>
</dbReference>
<sequence length="457" mass="48326">MSTNHESHVPPMSYTWRSSKAFVLATIAIALYAETFLYGFLVPVLGDMLEYRLNVPPSKIQGVTSSVLAIHGALGVISSPIIGHFSDRFPKRKIPLLLSLGVCIGGTCTVAGARSVPILLLGRVLQSVAGSAVWIIGFATVADTVTPNNMGSAMGLVMSFANSGTISGPAIAGLLYEAVNYWVLWSVPLLVLVVDLVARLLMIESPSKIPSVSSKSNSHPSEATSLLPLLGDQGASSGIRSFWCSLLCNRRILVCLLITFSSVTVSTSLYATLPLYIQHRFEWGPSFAGLLFAGLAVPGILLGPFAGWVRDRVGARYPATIGAVLQALFLGLSGVAGSDLFSWSGAQTGGKEMYSASLVVIGILRPFVSGIAPAELTGKWPFPEILYEHDDNKGILTAAAMRIRQKSAGSSTVEDGVSRVIAMMDVAASLGMMIGPILGGLLNARLGYEYMSLTWSG</sequence>
<protein>
    <recommendedName>
        <fullName evidence="7">Major facilitator superfamily (MFS) profile domain-containing protein</fullName>
    </recommendedName>
</protein>
<dbReference type="GO" id="GO:0016020">
    <property type="term" value="C:membrane"/>
    <property type="evidence" value="ECO:0007669"/>
    <property type="project" value="UniProtKB-SubCell"/>
</dbReference>
<dbReference type="PANTHER" id="PTHR23506">
    <property type="entry name" value="GH10249P"/>
    <property type="match status" value="1"/>
</dbReference>
<organism evidence="8 9">
    <name type="scientific">Penicillium salamii</name>
    <dbReference type="NCBI Taxonomy" id="1612424"/>
    <lineage>
        <taxon>Eukaryota</taxon>
        <taxon>Fungi</taxon>
        <taxon>Dikarya</taxon>
        <taxon>Ascomycota</taxon>
        <taxon>Pezizomycotina</taxon>
        <taxon>Eurotiomycetes</taxon>
        <taxon>Eurotiomycetidae</taxon>
        <taxon>Eurotiales</taxon>
        <taxon>Aspergillaceae</taxon>
        <taxon>Penicillium</taxon>
    </lineage>
</organism>
<dbReference type="GO" id="GO:0022857">
    <property type="term" value="F:transmembrane transporter activity"/>
    <property type="evidence" value="ECO:0007669"/>
    <property type="project" value="InterPro"/>
</dbReference>
<dbReference type="OrthoDB" id="10042947at2759"/>
<reference evidence="8" key="1">
    <citation type="submission" date="2021-07" db="EMBL/GenBank/DDBJ databases">
        <authorList>
            <person name="Branca A.L. A."/>
        </authorList>
    </citation>
    <scope>NUCLEOTIDE SEQUENCE</scope>
</reference>
<feature type="transmembrane region" description="Helical" evidence="6">
    <location>
        <begin position="252"/>
        <end position="277"/>
    </location>
</feature>
<evidence type="ECO:0000313" key="9">
    <source>
        <dbReference type="Proteomes" id="UP001152592"/>
    </source>
</evidence>
<evidence type="ECO:0000256" key="5">
    <source>
        <dbReference type="ARBA" id="ARBA00023136"/>
    </source>
</evidence>
<accession>A0A9W4IXC5</accession>
<dbReference type="InterPro" id="IPR036259">
    <property type="entry name" value="MFS_trans_sf"/>
</dbReference>
<feature type="transmembrane region" description="Helical" evidence="6">
    <location>
        <begin position="118"/>
        <end position="141"/>
    </location>
</feature>
<dbReference type="Pfam" id="PF07690">
    <property type="entry name" value="MFS_1"/>
    <property type="match status" value="1"/>
</dbReference>
<feature type="transmembrane region" description="Helical" evidence="6">
    <location>
        <begin position="94"/>
        <end position="112"/>
    </location>
</feature>
<proteinExistence type="predicted"/>
<evidence type="ECO:0000256" key="1">
    <source>
        <dbReference type="ARBA" id="ARBA00004141"/>
    </source>
</evidence>
<evidence type="ECO:0000256" key="3">
    <source>
        <dbReference type="ARBA" id="ARBA00022692"/>
    </source>
</evidence>
<comment type="caution">
    <text evidence="8">The sequence shown here is derived from an EMBL/GenBank/DDBJ whole genome shotgun (WGS) entry which is preliminary data.</text>
</comment>
<feature type="transmembrane region" description="Helical" evidence="6">
    <location>
        <begin position="60"/>
        <end position="82"/>
    </location>
</feature>
<dbReference type="SUPFAM" id="SSF103473">
    <property type="entry name" value="MFS general substrate transporter"/>
    <property type="match status" value="1"/>
</dbReference>
<dbReference type="Proteomes" id="UP001152592">
    <property type="component" value="Unassembled WGS sequence"/>
</dbReference>